<dbReference type="PANTHER" id="PTHR43777">
    <property type="entry name" value="MOLYBDENUM COFACTOR CYTIDYLYLTRANSFERASE"/>
    <property type="match status" value="1"/>
</dbReference>
<name>A0ABS7TNJ5_9BACT</name>
<evidence type="ECO:0000313" key="2">
    <source>
        <dbReference type="EMBL" id="MBZ5709804.1"/>
    </source>
</evidence>
<dbReference type="RefSeq" id="WP_224191568.1">
    <property type="nucleotide sequence ID" value="NZ_JAIRAU010000008.1"/>
</dbReference>
<keyword evidence="3" id="KW-1185">Reference proteome</keyword>
<comment type="caution">
    <text evidence="2">The sequence shown here is derived from an EMBL/GenBank/DDBJ whole genome shotgun (WGS) entry which is preliminary data.</text>
</comment>
<evidence type="ECO:0000259" key="1">
    <source>
        <dbReference type="Pfam" id="PF12804"/>
    </source>
</evidence>
<gene>
    <name evidence="2" type="ORF">K7C98_11110</name>
</gene>
<dbReference type="InterPro" id="IPR029044">
    <property type="entry name" value="Nucleotide-diphossugar_trans"/>
</dbReference>
<dbReference type="Pfam" id="PF12804">
    <property type="entry name" value="NTP_transf_3"/>
    <property type="match status" value="1"/>
</dbReference>
<organism evidence="2 3">
    <name type="scientific">Nannocystis pusilla</name>
    <dbReference type="NCBI Taxonomy" id="889268"/>
    <lineage>
        <taxon>Bacteria</taxon>
        <taxon>Pseudomonadati</taxon>
        <taxon>Myxococcota</taxon>
        <taxon>Polyangia</taxon>
        <taxon>Nannocystales</taxon>
        <taxon>Nannocystaceae</taxon>
        <taxon>Nannocystis</taxon>
    </lineage>
</organism>
<feature type="domain" description="MobA-like NTP transferase" evidence="1">
    <location>
        <begin position="2"/>
        <end position="157"/>
    </location>
</feature>
<dbReference type="Proteomes" id="UP001139031">
    <property type="component" value="Unassembled WGS sequence"/>
</dbReference>
<proteinExistence type="predicted"/>
<accession>A0ABS7TNJ5</accession>
<evidence type="ECO:0000313" key="3">
    <source>
        <dbReference type="Proteomes" id="UP001139031"/>
    </source>
</evidence>
<dbReference type="EMBL" id="JAIRAU010000008">
    <property type="protein sequence ID" value="MBZ5709804.1"/>
    <property type="molecule type" value="Genomic_DNA"/>
</dbReference>
<reference evidence="2" key="1">
    <citation type="submission" date="2021-08" db="EMBL/GenBank/DDBJ databases">
        <authorList>
            <person name="Stevens D.C."/>
        </authorList>
    </citation>
    <scope>NUCLEOTIDE SEQUENCE</scope>
    <source>
        <strain evidence="2">DSM 53165</strain>
    </source>
</reference>
<dbReference type="InterPro" id="IPR025877">
    <property type="entry name" value="MobA-like_NTP_Trfase"/>
</dbReference>
<dbReference type="SUPFAM" id="SSF53448">
    <property type="entry name" value="Nucleotide-diphospho-sugar transferases"/>
    <property type="match status" value="1"/>
</dbReference>
<protein>
    <submittedName>
        <fullName evidence="2">Nucleotidyltransferase family protein</fullName>
    </submittedName>
</protein>
<dbReference type="CDD" id="cd04182">
    <property type="entry name" value="GT_2_like_f"/>
    <property type="match status" value="1"/>
</dbReference>
<sequence>MILAAGAGARMGRPKALLDWRGLPFVRHVVALAEAARADPIVVVEGAVTIPPAALGPAIKVTNETWSEGQTSSLRRGLAELARLAPGCAVLVLTVDRPHVRPATAQALAAAFRAAPTQIWQPSFAGKRGHPLVWPAALVPELLALGPDASPRDLLGRPAVTLLRRSVEVDDPAVLDNLDRPADLARLP</sequence>
<dbReference type="Gene3D" id="3.90.550.10">
    <property type="entry name" value="Spore Coat Polysaccharide Biosynthesis Protein SpsA, Chain A"/>
    <property type="match status" value="1"/>
</dbReference>
<dbReference type="PANTHER" id="PTHR43777:SF1">
    <property type="entry name" value="MOLYBDENUM COFACTOR CYTIDYLYLTRANSFERASE"/>
    <property type="match status" value="1"/>
</dbReference>